<dbReference type="InterPro" id="IPR007712">
    <property type="entry name" value="RelE/ParE_toxin"/>
</dbReference>
<dbReference type="Pfam" id="PF05016">
    <property type="entry name" value="ParE_toxin"/>
    <property type="match status" value="1"/>
</dbReference>
<dbReference type="Gene3D" id="3.30.2310.20">
    <property type="entry name" value="RelE-like"/>
    <property type="match status" value="1"/>
</dbReference>
<dbReference type="Proteomes" id="UP000187059">
    <property type="component" value="Plasmid pPABY4"/>
</dbReference>
<dbReference type="PIRSF" id="PIRSF029218">
    <property type="entry name" value="ParE"/>
    <property type="match status" value="1"/>
</dbReference>
<accession>A0A1P8V0Z7</accession>
<dbReference type="EMBL" id="CP015095">
    <property type="protein sequence ID" value="APZ55330.1"/>
    <property type="molecule type" value="Genomic_DNA"/>
</dbReference>
<protein>
    <recommendedName>
        <fullName evidence="3">Toxin</fullName>
    </recommendedName>
</protein>
<dbReference type="OrthoDB" id="7173315at2"/>
<evidence type="ECO:0000256" key="2">
    <source>
        <dbReference type="ARBA" id="ARBA00022649"/>
    </source>
</evidence>
<sequence length="98" mass="11242">MLQIRLRPRAVADLDAIWAHTAERWGTAQATAYLTGLDAAFTLLAEFPEIARLREAFTPPLRIHPCREHLVIYRAETDHLDILRIVHGRANWAEFLAE</sequence>
<gene>
    <name evidence="4" type="ORF">Ga0080574_TMP5048</name>
</gene>
<keyword evidence="2" id="KW-1277">Toxin-antitoxin system</keyword>
<name>A0A1P8V0Z7_9RHOB</name>
<evidence type="ECO:0000256" key="3">
    <source>
        <dbReference type="PIRNR" id="PIRNR029218"/>
    </source>
</evidence>
<dbReference type="AlphaFoldDB" id="A0A1P8V0Z7"/>
<keyword evidence="4" id="KW-0614">Plasmid</keyword>
<proteinExistence type="inferred from homology"/>
<dbReference type="InterPro" id="IPR028344">
    <property type="entry name" value="ParE1/4"/>
</dbReference>
<dbReference type="InterPro" id="IPR035093">
    <property type="entry name" value="RelE/ParE_toxin_dom_sf"/>
</dbReference>
<dbReference type="KEGG" id="paby:Ga0080574_TMP5048"/>
<geneLocation type="plasmid" evidence="5">
    <name>ppaby4</name>
</geneLocation>
<dbReference type="InterPro" id="IPR051803">
    <property type="entry name" value="TA_system_RelE-like_toxin"/>
</dbReference>
<evidence type="ECO:0000313" key="4">
    <source>
        <dbReference type="EMBL" id="APZ55330.1"/>
    </source>
</evidence>
<reference evidence="4 5" key="1">
    <citation type="submission" date="2016-04" db="EMBL/GenBank/DDBJ databases">
        <title>Deep-sea bacteria in the southern Pacific.</title>
        <authorList>
            <person name="Tang K."/>
        </authorList>
    </citation>
    <scope>NUCLEOTIDE SEQUENCE [LARGE SCALE GENOMIC DNA]</scope>
    <source>
        <strain evidence="4 5">JLT2014</strain>
        <plasmid evidence="5">ppaby4</plasmid>
    </source>
</reference>
<organism evidence="4 5">
    <name type="scientific">Salipiger abyssi</name>
    <dbReference type="NCBI Taxonomy" id="1250539"/>
    <lineage>
        <taxon>Bacteria</taxon>
        <taxon>Pseudomonadati</taxon>
        <taxon>Pseudomonadota</taxon>
        <taxon>Alphaproteobacteria</taxon>
        <taxon>Rhodobacterales</taxon>
        <taxon>Roseobacteraceae</taxon>
        <taxon>Salipiger</taxon>
    </lineage>
</organism>
<dbReference type="RefSeq" id="WP_076706260.1">
    <property type="nucleotide sequence ID" value="NZ_CP015095.1"/>
</dbReference>
<keyword evidence="5" id="KW-1185">Reference proteome</keyword>
<evidence type="ECO:0000256" key="1">
    <source>
        <dbReference type="ARBA" id="ARBA00006226"/>
    </source>
</evidence>
<dbReference type="PANTHER" id="PTHR33755">
    <property type="entry name" value="TOXIN PARE1-RELATED"/>
    <property type="match status" value="1"/>
</dbReference>
<comment type="similarity">
    <text evidence="1 3">Belongs to the RelE toxin family.</text>
</comment>
<dbReference type="PANTHER" id="PTHR33755:SF9">
    <property type="entry name" value="TOXIN PARE1"/>
    <property type="match status" value="1"/>
</dbReference>
<evidence type="ECO:0000313" key="5">
    <source>
        <dbReference type="Proteomes" id="UP000187059"/>
    </source>
</evidence>